<accession>A0A0C3JS99</accession>
<name>A0A0C3JS99_PISTI</name>
<dbReference type="Proteomes" id="UP000054217">
    <property type="component" value="Unassembled WGS sequence"/>
</dbReference>
<dbReference type="OrthoDB" id="2684275at2759"/>
<proteinExistence type="predicted"/>
<dbReference type="STRING" id="870435.A0A0C3JS99"/>
<dbReference type="InParanoid" id="A0A0C3JS99"/>
<protein>
    <submittedName>
        <fullName evidence="1">Uncharacterized protein</fullName>
    </submittedName>
</protein>
<gene>
    <name evidence="1" type="ORF">M404DRAFT_10240</name>
</gene>
<organism evidence="1 2">
    <name type="scientific">Pisolithus tinctorius Marx 270</name>
    <dbReference type="NCBI Taxonomy" id="870435"/>
    <lineage>
        <taxon>Eukaryota</taxon>
        <taxon>Fungi</taxon>
        <taxon>Dikarya</taxon>
        <taxon>Basidiomycota</taxon>
        <taxon>Agaricomycotina</taxon>
        <taxon>Agaricomycetes</taxon>
        <taxon>Agaricomycetidae</taxon>
        <taxon>Boletales</taxon>
        <taxon>Sclerodermatineae</taxon>
        <taxon>Pisolithaceae</taxon>
        <taxon>Pisolithus</taxon>
    </lineage>
</organism>
<reference evidence="1 2" key="1">
    <citation type="submission" date="2014-04" db="EMBL/GenBank/DDBJ databases">
        <authorList>
            <consortium name="DOE Joint Genome Institute"/>
            <person name="Kuo A."/>
            <person name="Kohler A."/>
            <person name="Costa M.D."/>
            <person name="Nagy L.G."/>
            <person name="Floudas D."/>
            <person name="Copeland A."/>
            <person name="Barry K.W."/>
            <person name="Cichocki N."/>
            <person name="Veneault-Fourrey C."/>
            <person name="LaButti K."/>
            <person name="Lindquist E.A."/>
            <person name="Lipzen A."/>
            <person name="Lundell T."/>
            <person name="Morin E."/>
            <person name="Murat C."/>
            <person name="Sun H."/>
            <person name="Tunlid A."/>
            <person name="Henrissat B."/>
            <person name="Grigoriev I.V."/>
            <person name="Hibbett D.S."/>
            <person name="Martin F."/>
            <person name="Nordberg H.P."/>
            <person name="Cantor M.N."/>
            <person name="Hua S.X."/>
        </authorList>
    </citation>
    <scope>NUCLEOTIDE SEQUENCE [LARGE SCALE GENOMIC DNA]</scope>
    <source>
        <strain evidence="1 2">Marx 270</strain>
    </source>
</reference>
<dbReference type="EMBL" id="KN831997">
    <property type="protein sequence ID" value="KIO00327.1"/>
    <property type="molecule type" value="Genomic_DNA"/>
</dbReference>
<reference evidence="2" key="2">
    <citation type="submission" date="2015-01" db="EMBL/GenBank/DDBJ databases">
        <title>Evolutionary Origins and Diversification of the Mycorrhizal Mutualists.</title>
        <authorList>
            <consortium name="DOE Joint Genome Institute"/>
            <consortium name="Mycorrhizal Genomics Consortium"/>
            <person name="Kohler A."/>
            <person name="Kuo A."/>
            <person name="Nagy L.G."/>
            <person name="Floudas D."/>
            <person name="Copeland A."/>
            <person name="Barry K.W."/>
            <person name="Cichocki N."/>
            <person name="Veneault-Fourrey C."/>
            <person name="LaButti K."/>
            <person name="Lindquist E.A."/>
            <person name="Lipzen A."/>
            <person name="Lundell T."/>
            <person name="Morin E."/>
            <person name="Murat C."/>
            <person name="Riley R."/>
            <person name="Ohm R."/>
            <person name="Sun H."/>
            <person name="Tunlid A."/>
            <person name="Henrissat B."/>
            <person name="Grigoriev I.V."/>
            <person name="Hibbett D.S."/>
            <person name="Martin F."/>
        </authorList>
    </citation>
    <scope>NUCLEOTIDE SEQUENCE [LARGE SCALE GENOMIC DNA]</scope>
    <source>
        <strain evidence="2">Marx 270</strain>
    </source>
</reference>
<dbReference type="HOGENOM" id="CLU_086445_0_0_1"/>
<evidence type="ECO:0000313" key="2">
    <source>
        <dbReference type="Proteomes" id="UP000054217"/>
    </source>
</evidence>
<dbReference type="AlphaFoldDB" id="A0A0C3JS99"/>
<sequence length="265" mass="30347">MNAVASSKSHQAPSNLDLPAGSQCIFITQFVPILWKYIGTRENPWITDALIEPIQVLWYTLMVDWPHKFSDENDLIYCLCMQKIYDWCKALGKAMLEAMEALWASDKKYFDLEGHKAYVEYALGPRLPFLYGKIDCYENDIVLMLKAFLTPLILQTFAAHLSLLAPIEGNSKLYTAFTNNNPCSMLILTVTIDVATKKSELSFLDTHWGTKMLYYIESIKRIKKRKYVEILAEAQQYHATPDAGYQDDCMQIVVSSDIKPSEDKE</sequence>
<keyword evidence="2" id="KW-1185">Reference proteome</keyword>
<evidence type="ECO:0000313" key="1">
    <source>
        <dbReference type="EMBL" id="KIO00327.1"/>
    </source>
</evidence>